<dbReference type="EMBL" id="ML986486">
    <property type="protein sequence ID" value="KAF2279734.1"/>
    <property type="molecule type" value="Genomic_DNA"/>
</dbReference>
<dbReference type="Proteomes" id="UP000800097">
    <property type="component" value="Unassembled WGS sequence"/>
</dbReference>
<gene>
    <name evidence="1" type="ORF">EI97DRAFT_184995</name>
</gene>
<evidence type="ECO:0000313" key="2">
    <source>
        <dbReference type="Proteomes" id="UP000800097"/>
    </source>
</evidence>
<sequence>MHVPRGTYRLREPGLPLYWRHSVGVRSPLVVVFIVMACPVSLSENYRVAWQMGGHRAIAMLGFQYACRILNNLVEEDISESSPKENAKKPRGFIRPLHLRQHTTCHTPRCLDWFAQPETNS</sequence>
<protein>
    <submittedName>
        <fullName evidence="1">Uncharacterized protein</fullName>
    </submittedName>
</protein>
<accession>A0A6A6JU26</accession>
<dbReference type="RefSeq" id="XP_033657273.1">
    <property type="nucleotide sequence ID" value="XM_033793548.1"/>
</dbReference>
<keyword evidence="2" id="KW-1185">Reference proteome</keyword>
<dbReference type="AlphaFoldDB" id="A0A6A6JU26"/>
<proteinExistence type="predicted"/>
<evidence type="ECO:0000313" key="1">
    <source>
        <dbReference type="EMBL" id="KAF2279734.1"/>
    </source>
</evidence>
<organism evidence="1 2">
    <name type="scientific">Westerdykella ornata</name>
    <dbReference type="NCBI Taxonomy" id="318751"/>
    <lineage>
        <taxon>Eukaryota</taxon>
        <taxon>Fungi</taxon>
        <taxon>Dikarya</taxon>
        <taxon>Ascomycota</taxon>
        <taxon>Pezizomycotina</taxon>
        <taxon>Dothideomycetes</taxon>
        <taxon>Pleosporomycetidae</taxon>
        <taxon>Pleosporales</taxon>
        <taxon>Sporormiaceae</taxon>
        <taxon>Westerdykella</taxon>
    </lineage>
</organism>
<dbReference type="GeneID" id="54546723"/>
<name>A0A6A6JU26_WESOR</name>
<reference evidence="1" key="1">
    <citation type="journal article" date="2020" name="Stud. Mycol.">
        <title>101 Dothideomycetes genomes: a test case for predicting lifestyles and emergence of pathogens.</title>
        <authorList>
            <person name="Haridas S."/>
            <person name="Albert R."/>
            <person name="Binder M."/>
            <person name="Bloem J."/>
            <person name="Labutti K."/>
            <person name="Salamov A."/>
            <person name="Andreopoulos B."/>
            <person name="Baker S."/>
            <person name="Barry K."/>
            <person name="Bills G."/>
            <person name="Bluhm B."/>
            <person name="Cannon C."/>
            <person name="Castanera R."/>
            <person name="Culley D."/>
            <person name="Daum C."/>
            <person name="Ezra D."/>
            <person name="Gonzalez J."/>
            <person name="Henrissat B."/>
            <person name="Kuo A."/>
            <person name="Liang C."/>
            <person name="Lipzen A."/>
            <person name="Lutzoni F."/>
            <person name="Magnuson J."/>
            <person name="Mondo S."/>
            <person name="Nolan M."/>
            <person name="Ohm R."/>
            <person name="Pangilinan J."/>
            <person name="Park H.-J."/>
            <person name="Ramirez L."/>
            <person name="Alfaro M."/>
            <person name="Sun H."/>
            <person name="Tritt A."/>
            <person name="Yoshinaga Y."/>
            <person name="Zwiers L.-H."/>
            <person name="Turgeon B."/>
            <person name="Goodwin S."/>
            <person name="Spatafora J."/>
            <person name="Crous P."/>
            <person name="Grigoriev I."/>
        </authorList>
    </citation>
    <scope>NUCLEOTIDE SEQUENCE</scope>
    <source>
        <strain evidence="1">CBS 379.55</strain>
    </source>
</reference>